<keyword evidence="2" id="KW-1185">Reference proteome</keyword>
<dbReference type="EMBL" id="CAJVPQ010001786">
    <property type="protein sequence ID" value="CAG8569614.1"/>
    <property type="molecule type" value="Genomic_DNA"/>
</dbReference>
<proteinExistence type="predicted"/>
<sequence length="150" mass="17192">MYTQRFKKITNVSIRSKLNTFLRQINYANISTPSRNDCALAAQSRNEFQRLTGKLYLIKLATDHIWNLTSTISQRVRFTNQANYMNQNRVSRVRSNNPSTLDLIAKITLPQVSNNPFEQNFFNGTTNFDDNNPEHSILHVGSFGISTSFA</sequence>
<dbReference type="AlphaFoldDB" id="A0A9N9BML5"/>
<comment type="caution">
    <text evidence="1">The sequence shown here is derived from an EMBL/GenBank/DDBJ whole genome shotgun (WGS) entry which is preliminary data.</text>
</comment>
<organism evidence="1 2">
    <name type="scientific">Funneliformis caledonium</name>
    <dbReference type="NCBI Taxonomy" id="1117310"/>
    <lineage>
        <taxon>Eukaryota</taxon>
        <taxon>Fungi</taxon>
        <taxon>Fungi incertae sedis</taxon>
        <taxon>Mucoromycota</taxon>
        <taxon>Glomeromycotina</taxon>
        <taxon>Glomeromycetes</taxon>
        <taxon>Glomerales</taxon>
        <taxon>Glomeraceae</taxon>
        <taxon>Funneliformis</taxon>
    </lineage>
</organism>
<reference evidence="1" key="1">
    <citation type="submission" date="2021-06" db="EMBL/GenBank/DDBJ databases">
        <authorList>
            <person name="Kallberg Y."/>
            <person name="Tangrot J."/>
            <person name="Rosling A."/>
        </authorList>
    </citation>
    <scope>NUCLEOTIDE SEQUENCE</scope>
    <source>
        <strain evidence="1">UK204</strain>
    </source>
</reference>
<protein>
    <submittedName>
        <fullName evidence="1">9482_t:CDS:1</fullName>
    </submittedName>
</protein>
<dbReference type="Proteomes" id="UP000789570">
    <property type="component" value="Unassembled WGS sequence"/>
</dbReference>
<accession>A0A9N9BML5</accession>
<gene>
    <name evidence="1" type="ORF">FCALED_LOCUS7028</name>
</gene>
<evidence type="ECO:0000313" key="1">
    <source>
        <dbReference type="EMBL" id="CAG8569614.1"/>
    </source>
</evidence>
<evidence type="ECO:0000313" key="2">
    <source>
        <dbReference type="Proteomes" id="UP000789570"/>
    </source>
</evidence>
<name>A0A9N9BML5_9GLOM</name>